<dbReference type="Proteomes" id="UP000179807">
    <property type="component" value="Unassembled WGS sequence"/>
</dbReference>
<comment type="cofactor">
    <cofactor evidence="1">
        <name>Mn(2+)</name>
        <dbReference type="ChEBI" id="CHEBI:29035"/>
    </cofactor>
</comment>
<keyword evidence="3 8" id="KW-0378">Hydrolase</keyword>
<protein>
    <recommendedName>
        <fullName evidence="8">Serine/threonine-protein phosphatase</fullName>
        <ecNumber evidence="8">3.1.3.16</ecNumber>
    </recommendedName>
</protein>
<dbReference type="RefSeq" id="XP_068362243.1">
    <property type="nucleotide sequence ID" value="XM_068492061.1"/>
</dbReference>
<keyword evidence="2" id="KW-0479">Metal-binding</keyword>
<organism evidence="10 11">
    <name type="scientific">Tritrichomonas foetus</name>
    <dbReference type="NCBI Taxonomy" id="1144522"/>
    <lineage>
        <taxon>Eukaryota</taxon>
        <taxon>Metamonada</taxon>
        <taxon>Parabasalia</taxon>
        <taxon>Tritrichomonadida</taxon>
        <taxon>Tritrichomonadidae</taxon>
        <taxon>Tritrichomonas</taxon>
    </lineage>
</organism>
<dbReference type="Pfam" id="PF00149">
    <property type="entry name" value="Metallophos"/>
    <property type="match status" value="1"/>
</dbReference>
<dbReference type="EC" id="3.1.3.16" evidence="8"/>
<reference evidence="10" key="1">
    <citation type="submission" date="2016-10" db="EMBL/GenBank/DDBJ databases">
        <authorList>
            <person name="Benchimol M."/>
            <person name="Almeida L.G."/>
            <person name="Vasconcelos A.T."/>
            <person name="Perreira-Neves A."/>
            <person name="Rosa I.A."/>
            <person name="Tasca T."/>
            <person name="Bogo M.R."/>
            <person name="de Souza W."/>
        </authorList>
    </citation>
    <scope>NUCLEOTIDE SEQUENCE [LARGE SCALE GENOMIC DNA]</scope>
    <source>
        <strain evidence="10">K</strain>
    </source>
</reference>
<dbReference type="Gene3D" id="3.60.21.10">
    <property type="match status" value="1"/>
</dbReference>
<evidence type="ECO:0000256" key="4">
    <source>
        <dbReference type="ARBA" id="ARBA00022912"/>
    </source>
</evidence>
<dbReference type="GeneID" id="94826765"/>
<dbReference type="GO" id="GO:0005634">
    <property type="term" value="C:nucleus"/>
    <property type="evidence" value="ECO:0007669"/>
    <property type="project" value="TreeGrafter"/>
</dbReference>
<dbReference type="EMBL" id="MLAK01000649">
    <property type="protein sequence ID" value="OHT09107.1"/>
    <property type="molecule type" value="Genomic_DNA"/>
</dbReference>
<keyword evidence="5" id="KW-0464">Manganese</keyword>
<evidence type="ECO:0000256" key="6">
    <source>
        <dbReference type="ARBA" id="ARBA00047761"/>
    </source>
</evidence>
<sequence length="343" mass="39259">MFSTNSLAFEAITRILRCRVNRKSKESPFMKEDDILSLISQTIEKLKDEPAVLNIEGEFNVVGDIHGNLDALLRFFDSLNYPPYSSYLFLGDYVDRGSNSAEVLFILFSLKILFPRNVYLLRGNHECESLTTQYEFRKECEATLGKKVYQKIIESFNYLPIAAILNKTIFCVHGGISPDLKSREDINKITKTYEDPVSGIVGDLLWTDFEDYVEGFEDNDRGCGYACGEDAVSDFLKNCEFSLILRSHQLCDNGYLWPFGDDGHCLTIFGSDDYMGRVNDAAVAIVRPNNEIENKVYHPLFNSQKRKRRITIPDWLIHELPCQKNIDSDFIAPERSMSEPMVL</sequence>
<dbReference type="InterPro" id="IPR029052">
    <property type="entry name" value="Metallo-depent_PP-like"/>
</dbReference>
<dbReference type="PANTHER" id="PTHR11668:SF300">
    <property type="entry name" value="SERINE_THREONINE-PROTEIN PHOSPHATASE"/>
    <property type="match status" value="1"/>
</dbReference>
<accession>A0A1J4KD15</accession>
<keyword evidence="11" id="KW-1185">Reference proteome</keyword>
<keyword evidence="4" id="KW-0904">Protein phosphatase</keyword>
<dbReference type="InterPro" id="IPR050341">
    <property type="entry name" value="PP1_catalytic_subunit"/>
</dbReference>
<evidence type="ECO:0000259" key="9">
    <source>
        <dbReference type="PROSITE" id="PS00125"/>
    </source>
</evidence>
<comment type="caution">
    <text evidence="10">The sequence shown here is derived from an EMBL/GenBank/DDBJ whole genome shotgun (WGS) entry which is preliminary data.</text>
</comment>
<dbReference type="SUPFAM" id="SSF56300">
    <property type="entry name" value="Metallo-dependent phosphatases"/>
    <property type="match status" value="1"/>
</dbReference>
<evidence type="ECO:0000256" key="3">
    <source>
        <dbReference type="ARBA" id="ARBA00022801"/>
    </source>
</evidence>
<evidence type="ECO:0000256" key="1">
    <source>
        <dbReference type="ARBA" id="ARBA00001936"/>
    </source>
</evidence>
<feature type="domain" description="Serine/threonine specific protein phosphatases" evidence="9">
    <location>
        <begin position="121"/>
        <end position="126"/>
    </location>
</feature>
<dbReference type="VEuPathDB" id="TrichDB:TRFO_04714"/>
<evidence type="ECO:0000256" key="8">
    <source>
        <dbReference type="RuleBase" id="RU004273"/>
    </source>
</evidence>
<evidence type="ECO:0000256" key="2">
    <source>
        <dbReference type="ARBA" id="ARBA00022723"/>
    </source>
</evidence>
<comment type="catalytic activity">
    <reaction evidence="6">
        <text>O-phospho-L-seryl-[protein] + H2O = L-seryl-[protein] + phosphate</text>
        <dbReference type="Rhea" id="RHEA:20629"/>
        <dbReference type="Rhea" id="RHEA-COMP:9863"/>
        <dbReference type="Rhea" id="RHEA-COMP:11604"/>
        <dbReference type="ChEBI" id="CHEBI:15377"/>
        <dbReference type="ChEBI" id="CHEBI:29999"/>
        <dbReference type="ChEBI" id="CHEBI:43474"/>
        <dbReference type="ChEBI" id="CHEBI:83421"/>
        <dbReference type="EC" id="3.1.3.16"/>
    </reaction>
</comment>
<dbReference type="PRINTS" id="PR00114">
    <property type="entry name" value="STPHPHTASE"/>
</dbReference>
<dbReference type="GO" id="GO:0046872">
    <property type="term" value="F:metal ion binding"/>
    <property type="evidence" value="ECO:0007669"/>
    <property type="project" value="UniProtKB-KW"/>
</dbReference>
<evidence type="ECO:0000313" key="10">
    <source>
        <dbReference type="EMBL" id="OHT09107.1"/>
    </source>
</evidence>
<dbReference type="AlphaFoldDB" id="A0A1J4KD15"/>
<dbReference type="PANTHER" id="PTHR11668">
    <property type="entry name" value="SERINE/THREONINE PROTEIN PHOSPHATASE"/>
    <property type="match status" value="1"/>
</dbReference>
<dbReference type="PROSITE" id="PS00125">
    <property type="entry name" value="SER_THR_PHOSPHATASE"/>
    <property type="match status" value="1"/>
</dbReference>
<dbReference type="InterPro" id="IPR006186">
    <property type="entry name" value="Ser/Thr-sp_prot-phosphatase"/>
</dbReference>
<proteinExistence type="inferred from homology"/>
<evidence type="ECO:0000256" key="5">
    <source>
        <dbReference type="ARBA" id="ARBA00023211"/>
    </source>
</evidence>
<comment type="similarity">
    <text evidence="8">Belongs to the PPP phosphatase family.</text>
</comment>
<evidence type="ECO:0000256" key="7">
    <source>
        <dbReference type="ARBA" id="ARBA00048336"/>
    </source>
</evidence>
<dbReference type="SMART" id="SM00156">
    <property type="entry name" value="PP2Ac"/>
    <property type="match status" value="1"/>
</dbReference>
<dbReference type="GO" id="GO:0005737">
    <property type="term" value="C:cytoplasm"/>
    <property type="evidence" value="ECO:0007669"/>
    <property type="project" value="TreeGrafter"/>
</dbReference>
<name>A0A1J4KD15_9EUKA</name>
<evidence type="ECO:0000313" key="11">
    <source>
        <dbReference type="Proteomes" id="UP000179807"/>
    </source>
</evidence>
<comment type="catalytic activity">
    <reaction evidence="7 8">
        <text>O-phospho-L-threonyl-[protein] + H2O = L-threonyl-[protein] + phosphate</text>
        <dbReference type="Rhea" id="RHEA:47004"/>
        <dbReference type="Rhea" id="RHEA-COMP:11060"/>
        <dbReference type="Rhea" id="RHEA-COMP:11605"/>
        <dbReference type="ChEBI" id="CHEBI:15377"/>
        <dbReference type="ChEBI" id="CHEBI:30013"/>
        <dbReference type="ChEBI" id="CHEBI:43474"/>
        <dbReference type="ChEBI" id="CHEBI:61977"/>
        <dbReference type="EC" id="3.1.3.16"/>
    </reaction>
</comment>
<dbReference type="OrthoDB" id="10469665at2759"/>
<dbReference type="GO" id="GO:0004722">
    <property type="term" value="F:protein serine/threonine phosphatase activity"/>
    <property type="evidence" value="ECO:0007669"/>
    <property type="project" value="UniProtKB-EC"/>
</dbReference>
<dbReference type="InterPro" id="IPR004843">
    <property type="entry name" value="Calcineurin-like_PHP"/>
</dbReference>
<gene>
    <name evidence="10" type="primary">pppB</name>
    <name evidence="10" type="ORF">TRFO_04714</name>
</gene>